<accession>A0A654DRS4</accession>
<dbReference type="EMBL" id="CABWMV010000028">
    <property type="protein sequence ID" value="VXD08581.1"/>
    <property type="molecule type" value="Genomic_DNA"/>
</dbReference>
<protein>
    <submittedName>
        <fullName evidence="1">Uncharacterized protein</fullName>
    </submittedName>
</protein>
<dbReference type="Proteomes" id="UP000432350">
    <property type="component" value="Unassembled WGS sequence"/>
</dbReference>
<reference evidence="1 2" key="1">
    <citation type="submission" date="2019-10" db="EMBL/GenBank/DDBJ databases">
        <authorList>
            <person name="Karimi E."/>
        </authorList>
    </citation>
    <scope>NUCLEOTIDE SEQUENCE [LARGE SCALE GENOMIC DNA]</scope>
    <source>
        <strain evidence="1">Sphingobacterium sp. 8BC</strain>
    </source>
</reference>
<organism evidence="1 2">
    <name type="scientific">Sphingobacterium multivorum</name>
    <dbReference type="NCBI Taxonomy" id="28454"/>
    <lineage>
        <taxon>Bacteria</taxon>
        <taxon>Pseudomonadati</taxon>
        <taxon>Bacteroidota</taxon>
        <taxon>Sphingobacteriia</taxon>
        <taxon>Sphingobacteriales</taxon>
        <taxon>Sphingobacteriaceae</taxon>
        <taxon>Sphingobacterium</taxon>
    </lineage>
</organism>
<name>A0A654DRS4_SPHMU</name>
<sequence>MKDDGILLVTTPRNRLVDPAQLKKLEIVDPRQYVLDLFQ</sequence>
<gene>
    <name evidence="1" type="ORF">SPHINGO8BC_90640</name>
</gene>
<proteinExistence type="predicted"/>
<evidence type="ECO:0000313" key="1">
    <source>
        <dbReference type="EMBL" id="VXD08581.1"/>
    </source>
</evidence>
<dbReference type="AlphaFoldDB" id="A0A654DRS4"/>
<evidence type="ECO:0000313" key="2">
    <source>
        <dbReference type="Proteomes" id="UP000432350"/>
    </source>
</evidence>